<evidence type="ECO:0000256" key="1">
    <source>
        <dbReference type="ARBA" id="ARBA00022729"/>
    </source>
</evidence>
<keyword evidence="1" id="KW-0732">Signal</keyword>
<evidence type="ECO:0000259" key="3">
    <source>
        <dbReference type="Pfam" id="PF23283"/>
    </source>
</evidence>
<dbReference type="Pfam" id="PF23283">
    <property type="entry name" value="D8C_UMOD"/>
    <property type="match status" value="1"/>
</dbReference>
<dbReference type="GeneTree" id="ENSGT00940000156038"/>
<dbReference type="Proteomes" id="UP000694383">
    <property type="component" value="Unplaced"/>
</dbReference>
<evidence type="ECO:0000313" key="5">
    <source>
        <dbReference type="Proteomes" id="UP000694383"/>
    </source>
</evidence>
<keyword evidence="5" id="KW-1185">Reference proteome</keyword>
<dbReference type="AlphaFoldDB" id="A0A8C7X8S4"/>
<keyword evidence="2" id="KW-1015">Disulfide bond</keyword>
<evidence type="ECO:0000256" key="2">
    <source>
        <dbReference type="ARBA" id="ARBA00023157"/>
    </source>
</evidence>
<dbReference type="PANTHER" id="PTHR36191:SF4">
    <property type="entry name" value="VWFD DOMAIN-CONTAINING PROTEIN"/>
    <property type="match status" value="1"/>
</dbReference>
<sequence>MEQRQTSKQSNRTKQMFYNNWYCDRNLNGWHRMFLGGKNAQIPETCVGQTFRCGTIFPMWINGTHPTQSDSIVSRPVCGYMSGSCCGYSSNPIKVKLCYESYYVYKLESVSRCMLAYCTGTVIFQSIEGSVNVLRIG</sequence>
<reference evidence="4" key="1">
    <citation type="submission" date="2025-08" db="UniProtKB">
        <authorList>
            <consortium name="Ensembl"/>
        </authorList>
    </citation>
    <scope>IDENTIFICATION</scope>
</reference>
<organism evidence="4 5">
    <name type="scientific">Oryzias sinensis</name>
    <name type="common">Chinese medaka</name>
    <dbReference type="NCBI Taxonomy" id="183150"/>
    <lineage>
        <taxon>Eukaryota</taxon>
        <taxon>Metazoa</taxon>
        <taxon>Chordata</taxon>
        <taxon>Craniata</taxon>
        <taxon>Vertebrata</taxon>
        <taxon>Euteleostomi</taxon>
        <taxon>Actinopterygii</taxon>
        <taxon>Neopterygii</taxon>
        <taxon>Teleostei</taxon>
        <taxon>Neoteleostei</taxon>
        <taxon>Acanthomorphata</taxon>
        <taxon>Ovalentaria</taxon>
        <taxon>Atherinomorphae</taxon>
        <taxon>Beloniformes</taxon>
        <taxon>Adrianichthyidae</taxon>
        <taxon>Oryziinae</taxon>
        <taxon>Oryzias</taxon>
    </lineage>
</organism>
<feature type="domain" description="UMOD/GP2/OIT3-like D8C" evidence="3">
    <location>
        <begin position="32"/>
        <end position="119"/>
    </location>
</feature>
<dbReference type="Ensembl" id="ENSOSIT00000009695.1">
    <property type="protein sequence ID" value="ENSOSIP00000009096.1"/>
    <property type="gene ID" value="ENSOSIG00000005807.1"/>
</dbReference>
<protein>
    <recommendedName>
        <fullName evidence="3">UMOD/GP2/OIT3-like D8C domain-containing protein</fullName>
    </recommendedName>
</protein>
<proteinExistence type="predicted"/>
<accession>A0A8C7X8S4</accession>
<dbReference type="PANTHER" id="PTHR36191">
    <property type="entry name" value="ENDO/EXONUCLEASE/PHOSPHATASE DOMAIN-CONTAINING PROTEIN-RELATED"/>
    <property type="match status" value="1"/>
</dbReference>
<evidence type="ECO:0000313" key="4">
    <source>
        <dbReference type="Ensembl" id="ENSOSIP00000009096.1"/>
    </source>
</evidence>
<dbReference type="InterPro" id="IPR057774">
    <property type="entry name" value="D8C_UMOD/GP2/OIT3-like"/>
</dbReference>
<name>A0A8C7X8S4_9TELE</name>
<reference evidence="4" key="2">
    <citation type="submission" date="2025-09" db="UniProtKB">
        <authorList>
            <consortium name="Ensembl"/>
        </authorList>
    </citation>
    <scope>IDENTIFICATION</scope>
</reference>